<evidence type="ECO:0000256" key="10">
    <source>
        <dbReference type="SAM" id="SignalP"/>
    </source>
</evidence>
<evidence type="ECO:0000256" key="6">
    <source>
        <dbReference type="ARBA" id="ARBA00023136"/>
    </source>
</evidence>
<comment type="subcellular location">
    <subcellularLocation>
        <location evidence="1 8">Cell outer membrane</location>
        <topology evidence="1 8">Multi-pass membrane protein</topology>
    </subcellularLocation>
</comment>
<evidence type="ECO:0000256" key="3">
    <source>
        <dbReference type="ARBA" id="ARBA00022452"/>
    </source>
</evidence>
<keyword evidence="4 8" id="KW-0812">Transmembrane</keyword>
<evidence type="ECO:0000256" key="1">
    <source>
        <dbReference type="ARBA" id="ARBA00004571"/>
    </source>
</evidence>
<dbReference type="InterPro" id="IPR037066">
    <property type="entry name" value="Plug_dom_sf"/>
</dbReference>
<keyword evidence="3 8" id="KW-1134">Transmembrane beta strand</keyword>
<evidence type="ECO:0000256" key="4">
    <source>
        <dbReference type="ARBA" id="ARBA00022692"/>
    </source>
</evidence>
<dbReference type="GO" id="GO:0009279">
    <property type="term" value="C:cell outer membrane"/>
    <property type="evidence" value="ECO:0007669"/>
    <property type="project" value="UniProtKB-SubCell"/>
</dbReference>
<keyword evidence="10" id="KW-0732">Signal</keyword>
<evidence type="ECO:0000259" key="12">
    <source>
        <dbReference type="Pfam" id="PF07715"/>
    </source>
</evidence>
<evidence type="ECO:0000256" key="2">
    <source>
        <dbReference type="ARBA" id="ARBA00022448"/>
    </source>
</evidence>
<feature type="domain" description="TonB-dependent receptor plug" evidence="12">
    <location>
        <begin position="48"/>
        <end position="151"/>
    </location>
</feature>
<dbReference type="GO" id="GO:0044718">
    <property type="term" value="P:siderophore transmembrane transport"/>
    <property type="evidence" value="ECO:0007669"/>
    <property type="project" value="TreeGrafter"/>
</dbReference>
<keyword evidence="7 8" id="KW-0998">Cell outer membrane</keyword>
<dbReference type="Proteomes" id="UP000295375">
    <property type="component" value="Unassembled WGS sequence"/>
</dbReference>
<sequence>MNAVHRLSFVGSAIALALATAQADDKLIPATDAEVIVVTATRVETPAATLPQTITVIEGETLRQQIALSPDVSQILGNLIPSFSPNRQKLSGVGESFRGRNPLYLLDGVPQSTPLRDDGRDAHTVAPFMIERIEVVHGASAIQGMGATGGIINIITKKPQEDGVMQSAQARVSLPDDGDTDGLGYGIGYMLSARQGQWEFSAAGHYQDQGIQFDGRGNPIGPDPIQGDLEDAKDDNLFLRLGWIGEQQTLRLNARRYTLESHYDYNAVNGSRTLGIATTAIKERPEGRPPQVEISAVTADYQHQQLAGGVLSLQLFDQEYQGLFGGGRFAIFQDPRIAPNLFDQSQNVSQKQGAKLTQSYAEFFHADISFVTGIDWLNDETYQGLVHTDRLWVPKTEYRNLAVFGQWGYELGDWHFSAGLRHERSALTVDDFTTIWAAGNASVDGGEPDFRETLVNVGAVWQISAPWRVYASYNEGFGMPDVGRILRAVNVSGQDVDSFLDLQPIVTENREIGVNFQQGDWRIALSLFDSRADLGTRFELESDGFYRVAREATEIQGLELDATWALHDQHSIGLMYAYLRGEYDSNGDGNVDREMSNLDVAPPRANLYWQFDISDTVNQRLQWNYLFDRDIQNSAGNFDFEGYQTLDWLLSWQTAHGLYRFAIENLSDEFYFTHYAQVVGRNDQYFAGRGRTFSVTWSHDF</sequence>
<keyword evidence="2 8" id="KW-0813">Transport</keyword>
<dbReference type="CDD" id="cd01347">
    <property type="entry name" value="ligand_gated_channel"/>
    <property type="match status" value="1"/>
</dbReference>
<organism evidence="13 14">
    <name type="scientific">Permianibacter aggregans</name>
    <dbReference type="NCBI Taxonomy" id="1510150"/>
    <lineage>
        <taxon>Bacteria</taxon>
        <taxon>Pseudomonadati</taxon>
        <taxon>Pseudomonadota</taxon>
        <taxon>Gammaproteobacteria</taxon>
        <taxon>Pseudomonadales</taxon>
        <taxon>Pseudomonadaceae</taxon>
        <taxon>Permianibacter</taxon>
    </lineage>
</organism>
<dbReference type="Pfam" id="PF00593">
    <property type="entry name" value="TonB_dep_Rec_b-barrel"/>
    <property type="match status" value="1"/>
</dbReference>
<feature type="domain" description="TonB-dependent receptor-like beta-barrel" evidence="11">
    <location>
        <begin position="250"/>
        <end position="666"/>
    </location>
</feature>
<dbReference type="PROSITE" id="PS52016">
    <property type="entry name" value="TONB_DEPENDENT_REC_3"/>
    <property type="match status" value="1"/>
</dbReference>
<dbReference type="InterPro" id="IPR039426">
    <property type="entry name" value="TonB-dep_rcpt-like"/>
</dbReference>
<keyword evidence="14" id="KW-1185">Reference proteome</keyword>
<evidence type="ECO:0000313" key="14">
    <source>
        <dbReference type="Proteomes" id="UP000295375"/>
    </source>
</evidence>
<dbReference type="EMBL" id="SNYM01000003">
    <property type="protein sequence ID" value="TDQ49824.1"/>
    <property type="molecule type" value="Genomic_DNA"/>
</dbReference>
<evidence type="ECO:0000256" key="7">
    <source>
        <dbReference type="ARBA" id="ARBA00023237"/>
    </source>
</evidence>
<dbReference type="PANTHER" id="PTHR30069">
    <property type="entry name" value="TONB-DEPENDENT OUTER MEMBRANE RECEPTOR"/>
    <property type="match status" value="1"/>
</dbReference>
<reference evidence="13 14" key="1">
    <citation type="submission" date="2019-03" db="EMBL/GenBank/DDBJ databases">
        <title>Genomic Encyclopedia of Type Strains, Phase IV (KMG-IV): sequencing the most valuable type-strain genomes for metagenomic binning, comparative biology and taxonomic classification.</title>
        <authorList>
            <person name="Goeker M."/>
        </authorList>
    </citation>
    <scope>NUCLEOTIDE SEQUENCE [LARGE SCALE GENOMIC DNA]</scope>
    <source>
        <strain evidence="13 14">DSM 103792</strain>
    </source>
</reference>
<feature type="signal peptide" evidence="10">
    <location>
        <begin position="1"/>
        <end position="23"/>
    </location>
</feature>
<dbReference type="Gene3D" id="2.170.130.10">
    <property type="entry name" value="TonB-dependent receptor, plug domain"/>
    <property type="match status" value="1"/>
</dbReference>
<evidence type="ECO:0000256" key="8">
    <source>
        <dbReference type="PROSITE-ProRule" id="PRU01360"/>
    </source>
</evidence>
<gene>
    <name evidence="13" type="ORF">EV696_103197</name>
</gene>
<keyword evidence="6 8" id="KW-0472">Membrane</keyword>
<comment type="similarity">
    <text evidence="8 9">Belongs to the TonB-dependent receptor family.</text>
</comment>
<keyword evidence="13" id="KW-0675">Receptor</keyword>
<evidence type="ECO:0000256" key="9">
    <source>
        <dbReference type="RuleBase" id="RU003357"/>
    </source>
</evidence>
<proteinExistence type="inferred from homology"/>
<evidence type="ECO:0000256" key="5">
    <source>
        <dbReference type="ARBA" id="ARBA00023077"/>
    </source>
</evidence>
<dbReference type="PANTHER" id="PTHR30069:SF42">
    <property type="entry name" value="FERRIC AEROBACTIN RECEPTOR"/>
    <property type="match status" value="1"/>
</dbReference>
<protein>
    <submittedName>
        <fullName evidence="13">Iron complex outermembrane receptor protein</fullName>
    </submittedName>
</protein>
<feature type="chain" id="PRO_5020545565" evidence="10">
    <location>
        <begin position="24"/>
        <end position="701"/>
    </location>
</feature>
<dbReference type="InterPro" id="IPR036942">
    <property type="entry name" value="Beta-barrel_TonB_sf"/>
</dbReference>
<dbReference type="AlphaFoldDB" id="A0A4R6V1B4"/>
<evidence type="ECO:0000313" key="13">
    <source>
        <dbReference type="EMBL" id="TDQ49824.1"/>
    </source>
</evidence>
<name>A0A4R6V1B4_9GAMM</name>
<keyword evidence="5 9" id="KW-0798">TonB box</keyword>
<dbReference type="SUPFAM" id="SSF56935">
    <property type="entry name" value="Porins"/>
    <property type="match status" value="1"/>
</dbReference>
<dbReference type="InterPro" id="IPR000531">
    <property type="entry name" value="Beta-barrel_TonB"/>
</dbReference>
<evidence type="ECO:0000259" key="11">
    <source>
        <dbReference type="Pfam" id="PF00593"/>
    </source>
</evidence>
<dbReference type="Gene3D" id="2.40.170.20">
    <property type="entry name" value="TonB-dependent receptor, beta-barrel domain"/>
    <property type="match status" value="1"/>
</dbReference>
<accession>A0A4R6V1B4</accession>
<dbReference type="InterPro" id="IPR012910">
    <property type="entry name" value="Plug_dom"/>
</dbReference>
<dbReference type="GO" id="GO:0015344">
    <property type="term" value="F:siderophore uptake transmembrane transporter activity"/>
    <property type="evidence" value="ECO:0007669"/>
    <property type="project" value="TreeGrafter"/>
</dbReference>
<dbReference type="OrthoDB" id="8670144at2"/>
<dbReference type="RefSeq" id="WP_133588470.1">
    <property type="nucleotide sequence ID" value="NZ_CP037953.1"/>
</dbReference>
<comment type="caution">
    <text evidence="13">The sequence shown here is derived from an EMBL/GenBank/DDBJ whole genome shotgun (WGS) entry which is preliminary data.</text>
</comment>
<dbReference type="Pfam" id="PF07715">
    <property type="entry name" value="Plug"/>
    <property type="match status" value="1"/>
</dbReference>